<dbReference type="InterPro" id="IPR000531">
    <property type="entry name" value="Beta-barrel_TonB"/>
</dbReference>
<name>A0A7J5U177_9BACT</name>
<evidence type="ECO:0000313" key="12">
    <source>
        <dbReference type="EMBL" id="KAB7731522.1"/>
    </source>
</evidence>
<keyword evidence="13" id="KW-1185">Reference proteome</keyword>
<dbReference type="Pfam" id="PF13715">
    <property type="entry name" value="CarbopepD_reg_2"/>
    <property type="match status" value="1"/>
</dbReference>
<keyword evidence="6 8" id="KW-0472">Membrane</keyword>
<evidence type="ECO:0000259" key="10">
    <source>
        <dbReference type="Pfam" id="PF00593"/>
    </source>
</evidence>
<keyword evidence="5 9" id="KW-0798">TonB box</keyword>
<evidence type="ECO:0000313" key="13">
    <source>
        <dbReference type="Proteomes" id="UP000488299"/>
    </source>
</evidence>
<evidence type="ECO:0000256" key="7">
    <source>
        <dbReference type="ARBA" id="ARBA00023237"/>
    </source>
</evidence>
<keyword evidence="3 8" id="KW-1134">Transmembrane beta strand</keyword>
<feature type="domain" description="TonB-dependent receptor plug" evidence="11">
    <location>
        <begin position="104"/>
        <end position="222"/>
    </location>
</feature>
<dbReference type="AlphaFoldDB" id="A0A7J5U177"/>
<proteinExistence type="inferred from homology"/>
<dbReference type="EMBL" id="WELI01000003">
    <property type="protein sequence ID" value="KAB7731522.1"/>
    <property type="molecule type" value="Genomic_DNA"/>
</dbReference>
<dbReference type="Pfam" id="PF00593">
    <property type="entry name" value="TonB_dep_Rec_b-barrel"/>
    <property type="match status" value="1"/>
</dbReference>
<evidence type="ECO:0000259" key="11">
    <source>
        <dbReference type="Pfam" id="PF07715"/>
    </source>
</evidence>
<dbReference type="PROSITE" id="PS52016">
    <property type="entry name" value="TONB_DEPENDENT_REC_3"/>
    <property type="match status" value="1"/>
</dbReference>
<dbReference type="Gene3D" id="2.40.170.20">
    <property type="entry name" value="TonB-dependent receptor, beta-barrel domain"/>
    <property type="match status" value="1"/>
</dbReference>
<evidence type="ECO:0000256" key="5">
    <source>
        <dbReference type="ARBA" id="ARBA00023077"/>
    </source>
</evidence>
<dbReference type="Pfam" id="PF07715">
    <property type="entry name" value="Plug"/>
    <property type="match status" value="1"/>
</dbReference>
<organism evidence="12 13">
    <name type="scientific">Rudanella paleaurantiibacter</name>
    <dbReference type="NCBI Taxonomy" id="2614655"/>
    <lineage>
        <taxon>Bacteria</taxon>
        <taxon>Pseudomonadati</taxon>
        <taxon>Bacteroidota</taxon>
        <taxon>Cytophagia</taxon>
        <taxon>Cytophagales</taxon>
        <taxon>Cytophagaceae</taxon>
        <taxon>Rudanella</taxon>
    </lineage>
</organism>
<dbReference type="SUPFAM" id="SSF49464">
    <property type="entry name" value="Carboxypeptidase regulatory domain-like"/>
    <property type="match status" value="1"/>
</dbReference>
<keyword evidence="7 8" id="KW-0998">Cell outer membrane</keyword>
<evidence type="ECO:0000256" key="6">
    <source>
        <dbReference type="ARBA" id="ARBA00023136"/>
    </source>
</evidence>
<sequence>MVLLGQLAWAQDRAVTGKVKGDDGSPLPGVTVLLKGTSRGTTTNAEGNFRIEAPATGRLVFSFVGYKSQEIAVGNQSTLSVTLESDASNLNEVVVVGYGASLTKKETTGATANVKGKEIENLPNPSFDGAMQGRAAGVQITSNNGTPGGAVQVRIRGVGSISAGNEPLYIVDGVQLNNRNDGGGNVSNNPLAFLNPNDIESIDILKDAATAAIYGAQAANGVVLVTTKRGKAGTKAKVNLNMYRGVVEPIRQLDVLNTQQWIQARQEALITNTPTLTPAASRTTVLASLNLPVDLSDQAIAELPTYNWQGEAYRPGSVTNADLSAQGGNDRTTYYISGSYNQQDAILRNVDFQRFSGKMNLTSKLSNKITLDAGLTAASVSQRGPYGGSEGSLAFGAPQYSAPLILPINPIYAPDGSYYGLPASGIVMPGDLSQNVIANSNLIKSKTGTRQLVANLGLTYAINKDLIFKAFGGLDYRSVNSSFFGDPRLSDYFNIRGTLNQFVNNNTNLTTNATLNYNKTFGSKHTFGALLGAEYRQEINEGTSLNAQGFPTPELNTANAAAEPVSVGGFWSGFKRAGVFTNLRYEYQKRFILSGIIRYDGSSRFGANNQWGVFPSISAKWNLAEENFLKGSNVVSDLGLRFSVGSTGNDQVANFAARRLYGLGGVYQGNAGIGVSQLGNPNLRWERNVTYNVGLDYGFFGGRLKGSIDAFQRISRDLLLTRSIPQTNGFNSIFENIGEVQNRGLEFAITTVNVNTGGFRWESNFNITFLDNKVTKLFEGADVLPGNLSVRVGYPLFTNVGVPYAGVNPANGRPMWYDPSGNLTYIVRTADQRPLGHSGITKQFGGFTNTFSYKGFELSGLFQYDFGRVIQNTQEFRLADNAGVLRNGLEYYFTNRWTTPGQITSVPRPANNRTEISGRVSSYQSGTRFFQDASYIRLKQVSLSYTVPPAVVSRLKLSGLKVYAQAVNAFTLTRWTGFDPEFAIEGGLDNQGIIPQSRNYTLGVQIGL</sequence>
<evidence type="ECO:0000256" key="4">
    <source>
        <dbReference type="ARBA" id="ARBA00022692"/>
    </source>
</evidence>
<evidence type="ECO:0000256" key="2">
    <source>
        <dbReference type="ARBA" id="ARBA00022448"/>
    </source>
</evidence>
<keyword evidence="4 8" id="KW-0812">Transmembrane</keyword>
<dbReference type="Proteomes" id="UP000488299">
    <property type="component" value="Unassembled WGS sequence"/>
</dbReference>
<dbReference type="InterPro" id="IPR036942">
    <property type="entry name" value="Beta-barrel_TonB_sf"/>
</dbReference>
<evidence type="ECO:0000256" key="1">
    <source>
        <dbReference type="ARBA" id="ARBA00004571"/>
    </source>
</evidence>
<gene>
    <name evidence="12" type="ORF">F5984_10775</name>
</gene>
<evidence type="ECO:0000256" key="3">
    <source>
        <dbReference type="ARBA" id="ARBA00022452"/>
    </source>
</evidence>
<protein>
    <submittedName>
        <fullName evidence="12">SusC/RagA family TonB-linked outer membrane protein</fullName>
    </submittedName>
</protein>
<evidence type="ECO:0000256" key="8">
    <source>
        <dbReference type="PROSITE-ProRule" id="PRU01360"/>
    </source>
</evidence>
<dbReference type="NCBIfam" id="TIGR04057">
    <property type="entry name" value="SusC_RagA_signa"/>
    <property type="match status" value="1"/>
</dbReference>
<keyword evidence="2 8" id="KW-0813">Transport</keyword>
<accession>A0A7J5U177</accession>
<dbReference type="GO" id="GO:0009279">
    <property type="term" value="C:cell outer membrane"/>
    <property type="evidence" value="ECO:0007669"/>
    <property type="project" value="UniProtKB-SubCell"/>
</dbReference>
<dbReference type="SUPFAM" id="SSF56935">
    <property type="entry name" value="Porins"/>
    <property type="match status" value="1"/>
</dbReference>
<evidence type="ECO:0000256" key="9">
    <source>
        <dbReference type="RuleBase" id="RU003357"/>
    </source>
</evidence>
<dbReference type="NCBIfam" id="TIGR04056">
    <property type="entry name" value="OMP_RagA_SusC"/>
    <property type="match status" value="1"/>
</dbReference>
<dbReference type="Gene3D" id="2.60.40.1120">
    <property type="entry name" value="Carboxypeptidase-like, regulatory domain"/>
    <property type="match status" value="1"/>
</dbReference>
<dbReference type="InterPro" id="IPR037066">
    <property type="entry name" value="Plug_dom_sf"/>
</dbReference>
<dbReference type="InterPro" id="IPR023997">
    <property type="entry name" value="TonB-dep_OMP_SusC/RagA_CS"/>
</dbReference>
<comment type="caution">
    <text evidence="12">The sequence shown here is derived from an EMBL/GenBank/DDBJ whole genome shotgun (WGS) entry which is preliminary data.</text>
</comment>
<dbReference type="InterPro" id="IPR012910">
    <property type="entry name" value="Plug_dom"/>
</dbReference>
<comment type="similarity">
    <text evidence="8 9">Belongs to the TonB-dependent receptor family.</text>
</comment>
<comment type="subcellular location">
    <subcellularLocation>
        <location evidence="1 8">Cell outer membrane</location>
        <topology evidence="1 8">Multi-pass membrane protein</topology>
    </subcellularLocation>
</comment>
<dbReference type="InterPro" id="IPR039426">
    <property type="entry name" value="TonB-dep_rcpt-like"/>
</dbReference>
<feature type="domain" description="TonB-dependent receptor-like beta-barrel" evidence="10">
    <location>
        <begin position="440"/>
        <end position="866"/>
    </location>
</feature>
<reference evidence="12 13" key="1">
    <citation type="submission" date="2019-10" db="EMBL/GenBank/DDBJ databases">
        <title>Rudanella paleaurantiibacter sp. nov., isolated from sludge.</title>
        <authorList>
            <person name="Xu S.Q."/>
        </authorList>
    </citation>
    <scope>NUCLEOTIDE SEQUENCE [LARGE SCALE GENOMIC DNA]</scope>
    <source>
        <strain evidence="12 13">HX-22-17</strain>
    </source>
</reference>
<dbReference type="InterPro" id="IPR008969">
    <property type="entry name" value="CarboxyPept-like_regulatory"/>
</dbReference>
<dbReference type="Gene3D" id="2.170.130.10">
    <property type="entry name" value="TonB-dependent receptor, plug domain"/>
    <property type="match status" value="1"/>
</dbReference>
<dbReference type="InterPro" id="IPR023996">
    <property type="entry name" value="TonB-dep_OMP_SusC/RagA"/>
</dbReference>